<dbReference type="AlphaFoldDB" id="A0ABD1L5D3"/>
<proteinExistence type="predicted"/>
<evidence type="ECO:0000313" key="2">
    <source>
        <dbReference type="EMBL" id="KAL2318729.1"/>
    </source>
</evidence>
<keyword evidence="3" id="KW-1185">Reference proteome</keyword>
<reference evidence="2 3" key="1">
    <citation type="submission" date="2024-08" db="EMBL/GenBank/DDBJ databases">
        <title>Insights into the chromosomal genome structure of Flemingia macrophylla.</title>
        <authorList>
            <person name="Ding Y."/>
            <person name="Zhao Y."/>
            <person name="Bi W."/>
            <person name="Wu M."/>
            <person name="Zhao G."/>
            <person name="Gong Y."/>
            <person name="Li W."/>
            <person name="Zhang P."/>
        </authorList>
    </citation>
    <scope>NUCLEOTIDE SEQUENCE [LARGE SCALE GENOMIC DNA]</scope>
    <source>
        <strain evidence="2">DYQJB</strain>
        <tissue evidence="2">Leaf</tissue>
    </source>
</reference>
<protein>
    <submittedName>
        <fullName evidence="2">Uncharacterized protein</fullName>
    </submittedName>
</protein>
<accession>A0ABD1L5D3</accession>
<evidence type="ECO:0000256" key="1">
    <source>
        <dbReference type="SAM" id="MobiDB-lite"/>
    </source>
</evidence>
<dbReference type="Proteomes" id="UP001603857">
    <property type="component" value="Unassembled WGS sequence"/>
</dbReference>
<organism evidence="2 3">
    <name type="scientific">Flemingia macrophylla</name>
    <dbReference type="NCBI Taxonomy" id="520843"/>
    <lineage>
        <taxon>Eukaryota</taxon>
        <taxon>Viridiplantae</taxon>
        <taxon>Streptophyta</taxon>
        <taxon>Embryophyta</taxon>
        <taxon>Tracheophyta</taxon>
        <taxon>Spermatophyta</taxon>
        <taxon>Magnoliopsida</taxon>
        <taxon>eudicotyledons</taxon>
        <taxon>Gunneridae</taxon>
        <taxon>Pentapetalae</taxon>
        <taxon>rosids</taxon>
        <taxon>fabids</taxon>
        <taxon>Fabales</taxon>
        <taxon>Fabaceae</taxon>
        <taxon>Papilionoideae</taxon>
        <taxon>50 kb inversion clade</taxon>
        <taxon>NPAAA clade</taxon>
        <taxon>indigoferoid/millettioid clade</taxon>
        <taxon>Phaseoleae</taxon>
        <taxon>Flemingia</taxon>
    </lineage>
</organism>
<dbReference type="EMBL" id="JBGMDY010000011">
    <property type="protein sequence ID" value="KAL2318729.1"/>
    <property type="molecule type" value="Genomic_DNA"/>
</dbReference>
<name>A0ABD1L5D3_9FABA</name>
<gene>
    <name evidence="2" type="ORF">Fmac_032605</name>
</gene>
<sequence>MFEYMDYCVNRKDLTGEDMEKVYSLIAYLKEVNRQAKDELASSEISDLEEKHSLLTHFLKTYYALVPSIQEEKNDLQQKKEKMRKIFTDGIRDGLLKAQKKFRSLNIIKTRSVASIKGIRVQWMFEEVPEFIQLYIGGIISGLLEAKLSFPYLDLSAILNPVFHELGMSKGLHDMFGRPLIRVLNEVNVDIEQQELIRYIYYDGITDGLYEARKSFPSLDIIETRSVALNKIARRSKHLLGEDLVQALPTVVEKVYTDGILGGLVEAKLSFPDLNIMAIVVSVLCRMEIAELVIVDNEPEEFHRKNLALMRENDKEKRPMNVGEASASNHHGSEEEQRNDPQWGELMKEIFYEGLTDGLVQAKNSLPSLDIDKTRSAALNKKIYGDRAAWSLEEPKDEGHPQAPLGMKMYIEGIMNGLLEAKLSFPNLDIWATLNTLQSRRLKGTFLTLSSDLKLDKTEVIPPPCSHDPLLQTSIMMKQQSSKSDEAAEREFPLKLMEEHGALRNKFVQLESENVASNKDSDAARSWKTQSQSDVSNKLDFNSGTKSLIESHAATIGFTSVATFTATSIPP</sequence>
<feature type="region of interest" description="Disordered" evidence="1">
    <location>
        <begin position="313"/>
        <end position="340"/>
    </location>
</feature>
<evidence type="ECO:0000313" key="3">
    <source>
        <dbReference type="Proteomes" id="UP001603857"/>
    </source>
</evidence>
<comment type="caution">
    <text evidence="2">The sequence shown here is derived from an EMBL/GenBank/DDBJ whole genome shotgun (WGS) entry which is preliminary data.</text>
</comment>